<comment type="caution">
    <text evidence="8">The sequence shown here is derived from an EMBL/GenBank/DDBJ whole genome shotgun (WGS) entry which is preliminary data.</text>
</comment>
<dbReference type="SUPFAM" id="SSF57546">
    <property type="entry name" value="Crisp domain-like"/>
    <property type="match status" value="1"/>
</dbReference>
<comment type="caution">
    <text evidence="3">Lacks conserved residue(s) required for the propagation of feature annotation.</text>
</comment>
<dbReference type="PANTHER" id="PTHR10334">
    <property type="entry name" value="CYSTEINE-RICH SECRETORY PROTEIN-RELATED"/>
    <property type="match status" value="1"/>
</dbReference>
<evidence type="ECO:0000259" key="7">
    <source>
        <dbReference type="PROSITE" id="PS51670"/>
    </source>
</evidence>
<dbReference type="SUPFAM" id="SSF57625">
    <property type="entry name" value="Invertebrate chitin-binding proteins"/>
    <property type="match status" value="1"/>
</dbReference>
<organism evidence="8 9">
    <name type="scientific">Ramazzottius varieornatus</name>
    <name type="common">Water bear</name>
    <name type="synonym">Tardigrade</name>
    <dbReference type="NCBI Taxonomy" id="947166"/>
    <lineage>
        <taxon>Eukaryota</taxon>
        <taxon>Metazoa</taxon>
        <taxon>Ecdysozoa</taxon>
        <taxon>Tardigrada</taxon>
        <taxon>Eutardigrada</taxon>
        <taxon>Parachela</taxon>
        <taxon>Hypsibioidea</taxon>
        <taxon>Ramazzottiidae</taxon>
        <taxon>Ramazzottius</taxon>
    </lineage>
</organism>
<accession>A0A1D1VF01</accession>
<evidence type="ECO:0000256" key="2">
    <source>
        <dbReference type="ARBA" id="ARBA00023157"/>
    </source>
</evidence>
<dbReference type="InterPro" id="IPR014044">
    <property type="entry name" value="CAP_dom"/>
</dbReference>
<dbReference type="InterPro" id="IPR042076">
    <property type="entry name" value="Crisp-like_dom"/>
</dbReference>
<dbReference type="InterPro" id="IPR013871">
    <property type="entry name" value="Cysteine_rich_secretory"/>
</dbReference>
<keyword evidence="5" id="KW-0732">Signal</keyword>
<protein>
    <recommendedName>
        <fullName evidence="10">SCP domain-containing protein</fullName>
    </recommendedName>
</protein>
<dbReference type="AlphaFoldDB" id="A0A1D1VF01"/>
<feature type="chain" id="PRO_5008898351" description="SCP domain-containing protein" evidence="5">
    <location>
        <begin position="24"/>
        <end position="478"/>
    </location>
</feature>
<dbReference type="GO" id="GO:0005576">
    <property type="term" value="C:extracellular region"/>
    <property type="evidence" value="ECO:0007669"/>
    <property type="project" value="InterPro"/>
</dbReference>
<dbReference type="InterPro" id="IPR002557">
    <property type="entry name" value="Chitin-bd_dom"/>
</dbReference>
<evidence type="ECO:0000259" key="6">
    <source>
        <dbReference type="PROSITE" id="PS50940"/>
    </source>
</evidence>
<dbReference type="PROSITE" id="PS01009">
    <property type="entry name" value="CRISP_1"/>
    <property type="match status" value="1"/>
</dbReference>
<dbReference type="GO" id="GO:0008061">
    <property type="term" value="F:chitin binding"/>
    <property type="evidence" value="ECO:0007669"/>
    <property type="project" value="InterPro"/>
</dbReference>
<feature type="disulfide bond" evidence="3">
    <location>
        <begin position="252"/>
        <end position="265"/>
    </location>
</feature>
<dbReference type="SMART" id="SM00198">
    <property type="entry name" value="SCP"/>
    <property type="match status" value="1"/>
</dbReference>
<dbReference type="InterPro" id="IPR003582">
    <property type="entry name" value="ShKT_dom"/>
</dbReference>
<feature type="disulfide bond" evidence="3">
    <location>
        <begin position="233"/>
        <end position="267"/>
    </location>
</feature>
<dbReference type="EMBL" id="BDGG01000004">
    <property type="protein sequence ID" value="GAU97078.1"/>
    <property type="molecule type" value="Genomic_DNA"/>
</dbReference>
<keyword evidence="2 3" id="KW-1015">Disulfide bond</keyword>
<evidence type="ECO:0000313" key="8">
    <source>
        <dbReference type="EMBL" id="GAU97078.1"/>
    </source>
</evidence>
<evidence type="ECO:0008006" key="10">
    <source>
        <dbReference type="Google" id="ProtNLM"/>
    </source>
</evidence>
<feature type="domain" description="Chitin-binding type-2" evidence="6">
    <location>
        <begin position="417"/>
        <end position="478"/>
    </location>
</feature>
<proteinExistence type="inferred from homology"/>
<name>A0A1D1VF01_RAMVA</name>
<evidence type="ECO:0000256" key="3">
    <source>
        <dbReference type="PROSITE-ProRule" id="PRU01005"/>
    </source>
</evidence>
<dbReference type="STRING" id="947166.A0A1D1VF01"/>
<dbReference type="InterPro" id="IPR001283">
    <property type="entry name" value="CRISP-related"/>
</dbReference>
<dbReference type="PRINTS" id="PR00838">
    <property type="entry name" value="V5ALLERGEN"/>
</dbReference>
<dbReference type="InterPro" id="IPR036508">
    <property type="entry name" value="Chitin-bd_dom_sf"/>
</dbReference>
<dbReference type="SUPFAM" id="SSF55797">
    <property type="entry name" value="PR-1-like"/>
    <property type="match status" value="1"/>
</dbReference>
<sequence length="478" mass="50525">MSNFFLLALNALSGFAALPLADAQYCTPSASPYAASNLYTYPLVNQTTPIDQTTSTLVNPSQQAVRDYIVRKHNCLRTKPSPTATNMLEIQWNAEAAAGAQQHASNCVYQHNDSNNRTTSQFRCGQNIAMNSGSTPMSWKTVIDLWYNEVNSCTDSTATTCSTNAVTGHYTQIVWAKTWQIGCGWANCGSMNFFVCNYCPAGNYNGQSVYQSGTSCAACPNNCSQGKLCTNPCPYTDVYSNCATLMSSSGACSTSSFKDSCKATCLCGGSNGLNANAGSGTTTTTVTTITATTTRAPTSSTTTTKATTTSVAPTTPTTTTAAASIGKPKGYDVCNAAYCSGKANAYYQVWPCSSILCGCNNGVATLYGCQSGTYYDGSTGRCKAGNSTWCPMKTPTTTPTPAAWPTVPTSLAAMCNTNNCAGRYGTSFNYFTLNPCSPYWCYCASATSQSVQTCSAGQYFDYRPSAPACAAINFLPYC</sequence>
<dbReference type="Gene3D" id="1.10.10.740">
    <property type="entry name" value="Crisp domain"/>
    <property type="match status" value="1"/>
</dbReference>
<dbReference type="PROSITE" id="PS01010">
    <property type="entry name" value="CRISP_2"/>
    <property type="match status" value="1"/>
</dbReference>
<dbReference type="Proteomes" id="UP000186922">
    <property type="component" value="Unassembled WGS sequence"/>
</dbReference>
<evidence type="ECO:0000256" key="5">
    <source>
        <dbReference type="SAM" id="SignalP"/>
    </source>
</evidence>
<evidence type="ECO:0000313" key="9">
    <source>
        <dbReference type="Proteomes" id="UP000186922"/>
    </source>
</evidence>
<dbReference type="PROSITE" id="PS50940">
    <property type="entry name" value="CHIT_BIND_II"/>
    <property type="match status" value="2"/>
</dbReference>
<dbReference type="Gene3D" id="3.40.33.10">
    <property type="entry name" value="CAP"/>
    <property type="match status" value="1"/>
</dbReference>
<feature type="domain" description="Chitin-binding type-2" evidence="6">
    <location>
        <begin position="336"/>
        <end position="392"/>
    </location>
</feature>
<dbReference type="Pfam" id="PF08562">
    <property type="entry name" value="Crisp"/>
    <property type="match status" value="1"/>
</dbReference>
<reference evidence="8 9" key="1">
    <citation type="journal article" date="2016" name="Nat. Commun.">
        <title>Extremotolerant tardigrade genome and improved radiotolerance of human cultured cells by tardigrade-unique protein.</title>
        <authorList>
            <person name="Hashimoto T."/>
            <person name="Horikawa D.D."/>
            <person name="Saito Y."/>
            <person name="Kuwahara H."/>
            <person name="Kozuka-Hata H."/>
            <person name="Shin-I T."/>
            <person name="Minakuchi Y."/>
            <person name="Ohishi K."/>
            <person name="Motoyama A."/>
            <person name="Aizu T."/>
            <person name="Enomoto A."/>
            <person name="Kondo K."/>
            <person name="Tanaka S."/>
            <person name="Hara Y."/>
            <person name="Koshikawa S."/>
            <person name="Sagara H."/>
            <person name="Miura T."/>
            <person name="Yokobori S."/>
            <person name="Miyagawa K."/>
            <person name="Suzuki Y."/>
            <person name="Kubo T."/>
            <person name="Oyama M."/>
            <person name="Kohara Y."/>
            <person name="Fujiyama A."/>
            <person name="Arakawa K."/>
            <person name="Katayama T."/>
            <person name="Toyoda A."/>
            <person name="Kunieda T."/>
        </authorList>
    </citation>
    <scope>NUCLEOTIDE SEQUENCE [LARGE SCALE GENOMIC DNA]</scope>
    <source>
        <strain evidence="8 9">YOKOZUNA-1</strain>
    </source>
</reference>
<keyword evidence="9" id="KW-1185">Reference proteome</keyword>
<comment type="similarity">
    <text evidence="1">Belongs to the CRISP family.</text>
</comment>
<dbReference type="OrthoDB" id="337038at2759"/>
<evidence type="ECO:0000256" key="1">
    <source>
        <dbReference type="ARBA" id="ARBA00009923"/>
    </source>
</evidence>
<feature type="region of interest" description="Disordered" evidence="4">
    <location>
        <begin position="297"/>
        <end position="319"/>
    </location>
</feature>
<gene>
    <name evidence="8" type="primary">RvY_08437-1</name>
    <name evidence="8" type="synonym">RvY_08437.1</name>
    <name evidence="8" type="ORF">RvY_08437</name>
</gene>
<dbReference type="PROSITE" id="PS51670">
    <property type="entry name" value="SHKT"/>
    <property type="match status" value="1"/>
</dbReference>
<dbReference type="InterPro" id="IPR035940">
    <property type="entry name" value="CAP_sf"/>
</dbReference>
<dbReference type="InterPro" id="IPR002413">
    <property type="entry name" value="V5_allergen-like"/>
</dbReference>
<evidence type="ECO:0000256" key="4">
    <source>
        <dbReference type="SAM" id="MobiDB-lite"/>
    </source>
</evidence>
<dbReference type="InterPro" id="IPR018244">
    <property type="entry name" value="Allrgn_V5/Tpx1_CS"/>
</dbReference>
<dbReference type="PRINTS" id="PR00837">
    <property type="entry name" value="V5TPXLIKE"/>
</dbReference>
<feature type="domain" description="ShKT" evidence="7">
    <location>
        <begin position="233"/>
        <end position="267"/>
    </location>
</feature>
<dbReference type="Pfam" id="PF00188">
    <property type="entry name" value="CAP"/>
    <property type="match status" value="1"/>
</dbReference>
<feature type="signal peptide" evidence="5">
    <location>
        <begin position="1"/>
        <end position="23"/>
    </location>
</feature>